<proteinExistence type="predicted"/>
<gene>
    <name evidence="2" type="ORF">Zmor_013323</name>
</gene>
<reference evidence="2" key="1">
    <citation type="journal article" date="2023" name="G3 (Bethesda)">
        <title>Whole genome assemblies of Zophobas morio and Tenebrio molitor.</title>
        <authorList>
            <person name="Kaur S."/>
            <person name="Stinson S.A."/>
            <person name="diCenzo G.C."/>
        </authorList>
    </citation>
    <scope>NUCLEOTIDE SEQUENCE</scope>
    <source>
        <strain evidence="2">QUZm001</strain>
    </source>
</reference>
<dbReference type="AlphaFoldDB" id="A0AA38MEI3"/>
<dbReference type="CDD" id="cd15489">
    <property type="entry name" value="PHD_SF"/>
    <property type="match status" value="1"/>
</dbReference>
<keyword evidence="3" id="KW-1185">Reference proteome</keyword>
<evidence type="ECO:0000313" key="3">
    <source>
        <dbReference type="Proteomes" id="UP001168821"/>
    </source>
</evidence>
<accession>A0AA38MEI3</accession>
<comment type="caution">
    <text evidence="2">The sequence shown here is derived from an EMBL/GenBank/DDBJ whole genome shotgun (WGS) entry which is preliminary data.</text>
</comment>
<organism evidence="2 3">
    <name type="scientific">Zophobas morio</name>
    <dbReference type="NCBI Taxonomy" id="2755281"/>
    <lineage>
        <taxon>Eukaryota</taxon>
        <taxon>Metazoa</taxon>
        <taxon>Ecdysozoa</taxon>
        <taxon>Arthropoda</taxon>
        <taxon>Hexapoda</taxon>
        <taxon>Insecta</taxon>
        <taxon>Pterygota</taxon>
        <taxon>Neoptera</taxon>
        <taxon>Endopterygota</taxon>
        <taxon>Coleoptera</taxon>
        <taxon>Polyphaga</taxon>
        <taxon>Cucujiformia</taxon>
        <taxon>Tenebrionidae</taxon>
        <taxon>Zophobas</taxon>
    </lineage>
</organism>
<evidence type="ECO:0000256" key="1">
    <source>
        <dbReference type="SAM" id="MobiDB-lite"/>
    </source>
</evidence>
<evidence type="ECO:0000313" key="2">
    <source>
        <dbReference type="EMBL" id="KAJ3654110.1"/>
    </source>
</evidence>
<protein>
    <submittedName>
        <fullName evidence="2">Uncharacterized protein</fullName>
    </submittedName>
</protein>
<dbReference type="EMBL" id="JALNTZ010000004">
    <property type="protein sequence ID" value="KAJ3654110.1"/>
    <property type="molecule type" value="Genomic_DNA"/>
</dbReference>
<feature type="compositionally biased region" description="Basic and acidic residues" evidence="1">
    <location>
        <begin position="205"/>
        <end position="220"/>
    </location>
</feature>
<dbReference type="Proteomes" id="UP001168821">
    <property type="component" value="Unassembled WGS sequence"/>
</dbReference>
<name>A0AA38MEI3_9CUCU</name>
<feature type="region of interest" description="Disordered" evidence="1">
    <location>
        <begin position="201"/>
        <end position="220"/>
    </location>
</feature>
<sequence length="359" mass="41454">MSEKQCKKCKSKVTVAYIQCVKCGVCYHRSCAQLLQDRKKLYTAISEYVMVCNDHLENLNEMDFVQEEVSHSKDFNDYLHSEEFSSLLEKITARLVTPYLDELKFLRQEVRDLKTSNIELVRILTHSEKSEKSYGKFSWHRETTSEEPHVSKVLIHHNQAITKNPAIKTTERKINTPSIDLPPPSDQLMQQSCPQKETAIFSMEDTDKPRNNESTTKEEGNDFILVKNKRKTFRQKGIIGTATQNEDNSCQIKGQERKAWLYVGRLSKETKDEDLEIFLRKGCPTANQVTVKRLPSKGNNASYCVGIDFACKDVLMDPEFWPKGIEVRRFNLNFNKPNIVGESKLNAQENLNLKVNPYF</sequence>